<proteinExistence type="inferred from homology"/>
<evidence type="ECO:0000256" key="7">
    <source>
        <dbReference type="HAMAP-Rule" id="MF_01374"/>
    </source>
</evidence>
<feature type="binding site" evidence="7">
    <location>
        <position position="64"/>
    </location>
    <ligand>
        <name>Zn(2+)</name>
        <dbReference type="ChEBI" id="CHEBI:29105"/>
        <label>2</label>
    </ligand>
</feature>
<keyword evidence="4 7" id="KW-0479">Metal-binding</keyword>
<dbReference type="InterPro" id="IPR001279">
    <property type="entry name" value="Metallo-B-lactamas"/>
</dbReference>
<dbReference type="Gene3D" id="3.60.15.10">
    <property type="entry name" value="Ribonuclease Z/Hydroxyacylglutathione hydrolase-like"/>
    <property type="match status" value="1"/>
</dbReference>
<keyword evidence="6 7" id="KW-0862">Zinc</keyword>
<comment type="pathway">
    <text evidence="2 7">Secondary metabolite metabolism; methylglyoxal degradation; (R)-lactate from methylglyoxal: step 2/2.</text>
</comment>
<dbReference type="SUPFAM" id="SSF56281">
    <property type="entry name" value="Metallo-hydrolase/oxidoreductase"/>
    <property type="match status" value="1"/>
</dbReference>
<evidence type="ECO:0000256" key="2">
    <source>
        <dbReference type="ARBA" id="ARBA00004963"/>
    </source>
</evidence>
<dbReference type="HAMAP" id="MF_01374">
    <property type="entry name" value="Glyoxalase_2"/>
    <property type="match status" value="1"/>
</dbReference>
<protein>
    <recommendedName>
        <fullName evidence="7">Hydroxyacylglutathione hydrolase</fullName>
        <ecNumber evidence="7">3.1.2.6</ecNumber>
    </recommendedName>
    <alternativeName>
        <fullName evidence="7">Glyoxalase II</fullName>
        <shortName evidence="7">Glx II</shortName>
    </alternativeName>
</protein>
<sequence>MQSPQALTIYRLPIFRDNYVFLWHDPLNQTAAVIDPGDSQPVLDKLQHLQAQLTHLFITHHHWDHIDGISGLQARYPRVKIFGSAVDRGRIPGQTVFLEGGEILEFGGQAIEVLAVPGHTSGHLAYYVLPQANQPGELFCGDTLFGCGCGRLKEGTPAQLWDSLQRIRELPDQTRVWCAHEYTLKNIQFALTVDPNNASLQDRHRTTHLARQHQEATIPTTLGLEKQTNPFLRCEQLELQQAVKATSSLQTFTRLRGMRDQY</sequence>
<dbReference type="Pfam" id="PF00753">
    <property type="entry name" value="Lactamase_B"/>
    <property type="match status" value="1"/>
</dbReference>
<dbReference type="InterPro" id="IPR036866">
    <property type="entry name" value="RibonucZ/Hydroxyglut_hydro"/>
</dbReference>
<dbReference type="GO" id="GO:0019243">
    <property type="term" value="P:methylglyoxal catabolic process to D-lactate via S-lactoyl-glutathione"/>
    <property type="evidence" value="ECO:0007669"/>
    <property type="project" value="UniProtKB-UniRule"/>
</dbReference>
<feature type="binding site" evidence="7">
    <location>
        <position position="180"/>
    </location>
    <ligand>
        <name>Zn(2+)</name>
        <dbReference type="ChEBI" id="CHEBI:29105"/>
        <label>2</label>
    </ligand>
</feature>
<dbReference type="InterPro" id="IPR050110">
    <property type="entry name" value="Glyoxalase_II_hydrolase"/>
</dbReference>
<comment type="catalytic activity">
    <reaction evidence="1 7">
        <text>an S-(2-hydroxyacyl)glutathione + H2O = a 2-hydroxy carboxylate + glutathione + H(+)</text>
        <dbReference type="Rhea" id="RHEA:21864"/>
        <dbReference type="ChEBI" id="CHEBI:15377"/>
        <dbReference type="ChEBI" id="CHEBI:15378"/>
        <dbReference type="ChEBI" id="CHEBI:57925"/>
        <dbReference type="ChEBI" id="CHEBI:58896"/>
        <dbReference type="ChEBI" id="CHEBI:71261"/>
        <dbReference type="EC" id="3.1.2.6"/>
    </reaction>
</comment>
<dbReference type="GO" id="GO:0046872">
    <property type="term" value="F:metal ion binding"/>
    <property type="evidence" value="ECO:0007669"/>
    <property type="project" value="UniProtKB-KW"/>
</dbReference>
<dbReference type="SMART" id="SM00849">
    <property type="entry name" value="Lactamase_B"/>
    <property type="match status" value="1"/>
</dbReference>
<reference evidence="10" key="1">
    <citation type="submission" date="2023-07" db="EMBL/GenBank/DDBJ databases">
        <authorList>
            <person name="Luz R."/>
            <person name="Cordeiro R."/>
            <person name="Fonseca A."/>
            <person name="Goncalves V."/>
        </authorList>
    </citation>
    <scope>NUCLEOTIDE SEQUENCE [LARGE SCALE GENOMIC DNA]</scope>
    <source>
        <strain evidence="10">BACA0444</strain>
    </source>
</reference>
<feature type="binding site" evidence="7">
    <location>
        <position position="62"/>
    </location>
    <ligand>
        <name>Zn(2+)</name>
        <dbReference type="ChEBI" id="CHEBI:29105"/>
        <label>1</label>
    </ligand>
</feature>
<evidence type="ECO:0000256" key="1">
    <source>
        <dbReference type="ARBA" id="ARBA00001623"/>
    </source>
</evidence>
<comment type="function">
    <text evidence="7">Thiolesterase that catalyzes the hydrolysis of S-D-lactoyl-glutathione to form glutathione and D-lactic acid.</text>
</comment>
<feature type="binding site" evidence="7">
    <location>
        <position position="142"/>
    </location>
    <ligand>
        <name>Zn(2+)</name>
        <dbReference type="ChEBI" id="CHEBI:29105"/>
        <label>1</label>
    </ligand>
</feature>
<keyword evidence="5 7" id="KW-0378">Hydrolase</keyword>
<name>A0AAE4FPL3_9CYAN</name>
<keyword evidence="10" id="KW-1185">Reference proteome</keyword>
<dbReference type="EMBL" id="JAVMIP010000001">
    <property type="protein sequence ID" value="MDS3859358.1"/>
    <property type="molecule type" value="Genomic_DNA"/>
</dbReference>
<dbReference type="InterPro" id="IPR017782">
    <property type="entry name" value="Hydroxyacylglutathione_Hdrlase"/>
</dbReference>
<comment type="cofactor">
    <cofactor evidence="7">
        <name>Zn(2+)</name>
        <dbReference type="ChEBI" id="CHEBI:29105"/>
    </cofactor>
    <text evidence="7">Binds 2 Zn(2+) ions per subunit.</text>
</comment>
<dbReference type="Pfam" id="PF16123">
    <property type="entry name" value="HAGH_C"/>
    <property type="match status" value="1"/>
</dbReference>
<feature type="domain" description="Metallo-beta-lactamase" evidence="8">
    <location>
        <begin position="17"/>
        <end position="180"/>
    </location>
</feature>
<comment type="similarity">
    <text evidence="3 7">Belongs to the metallo-beta-lactamase superfamily. Glyoxalase II family.</text>
</comment>
<dbReference type="GO" id="GO:0004416">
    <property type="term" value="F:hydroxyacylglutathione hydrolase activity"/>
    <property type="evidence" value="ECO:0007669"/>
    <property type="project" value="UniProtKB-UniRule"/>
</dbReference>
<comment type="subunit">
    <text evidence="7">Monomer.</text>
</comment>
<feature type="binding site" evidence="7">
    <location>
        <position position="60"/>
    </location>
    <ligand>
        <name>Zn(2+)</name>
        <dbReference type="ChEBI" id="CHEBI:29105"/>
        <label>1</label>
    </ligand>
</feature>
<organism evidence="9 10">
    <name type="scientific">Pseudocalidococcus azoricus BACA0444</name>
    <dbReference type="NCBI Taxonomy" id="2918990"/>
    <lineage>
        <taxon>Bacteria</taxon>
        <taxon>Bacillati</taxon>
        <taxon>Cyanobacteriota</taxon>
        <taxon>Cyanophyceae</taxon>
        <taxon>Acaryochloridales</taxon>
        <taxon>Thermosynechococcaceae</taxon>
        <taxon>Pseudocalidococcus</taxon>
        <taxon>Pseudocalidococcus azoricus</taxon>
    </lineage>
</organism>
<evidence type="ECO:0000256" key="3">
    <source>
        <dbReference type="ARBA" id="ARBA00006759"/>
    </source>
</evidence>
<dbReference type="InterPro" id="IPR035680">
    <property type="entry name" value="Clx_II_MBL"/>
</dbReference>
<dbReference type="RefSeq" id="WP_322876690.1">
    <property type="nucleotide sequence ID" value="NZ_JAVMIP010000001.1"/>
</dbReference>
<dbReference type="PANTHER" id="PTHR43705">
    <property type="entry name" value="HYDROXYACYLGLUTATHIONE HYDROLASE"/>
    <property type="match status" value="1"/>
</dbReference>
<feature type="binding site" evidence="7">
    <location>
        <position position="142"/>
    </location>
    <ligand>
        <name>Zn(2+)</name>
        <dbReference type="ChEBI" id="CHEBI:29105"/>
        <label>2</label>
    </ligand>
</feature>
<dbReference type="AlphaFoldDB" id="A0AAE4FPL3"/>
<dbReference type="PANTHER" id="PTHR43705:SF1">
    <property type="entry name" value="HYDROXYACYLGLUTATHIONE HYDROLASE GLOB"/>
    <property type="match status" value="1"/>
</dbReference>
<dbReference type="EC" id="3.1.2.6" evidence="7"/>
<evidence type="ECO:0000259" key="8">
    <source>
        <dbReference type="SMART" id="SM00849"/>
    </source>
</evidence>
<evidence type="ECO:0000256" key="5">
    <source>
        <dbReference type="ARBA" id="ARBA00022801"/>
    </source>
</evidence>
<dbReference type="InterPro" id="IPR032282">
    <property type="entry name" value="HAGH_C"/>
</dbReference>
<evidence type="ECO:0000256" key="4">
    <source>
        <dbReference type="ARBA" id="ARBA00022723"/>
    </source>
</evidence>
<dbReference type="NCBIfam" id="TIGR03413">
    <property type="entry name" value="GSH_gloB"/>
    <property type="match status" value="1"/>
</dbReference>
<comment type="caution">
    <text evidence="9">The sequence shown here is derived from an EMBL/GenBank/DDBJ whole genome shotgun (WGS) entry which is preliminary data.</text>
</comment>
<accession>A0AAE4FPL3</accession>
<feature type="binding site" evidence="7">
    <location>
        <position position="119"/>
    </location>
    <ligand>
        <name>Zn(2+)</name>
        <dbReference type="ChEBI" id="CHEBI:29105"/>
        <label>1</label>
    </ligand>
</feature>
<evidence type="ECO:0000313" key="9">
    <source>
        <dbReference type="EMBL" id="MDS3859358.1"/>
    </source>
</evidence>
<evidence type="ECO:0000256" key="6">
    <source>
        <dbReference type="ARBA" id="ARBA00022833"/>
    </source>
</evidence>
<dbReference type="PIRSF" id="PIRSF005457">
    <property type="entry name" value="Glx"/>
    <property type="match status" value="1"/>
</dbReference>
<gene>
    <name evidence="7 9" type="primary">gloB</name>
    <name evidence="9" type="ORF">RIF25_00915</name>
</gene>
<dbReference type="Proteomes" id="UP001268256">
    <property type="component" value="Unassembled WGS sequence"/>
</dbReference>
<feature type="binding site" evidence="7">
    <location>
        <position position="65"/>
    </location>
    <ligand>
        <name>Zn(2+)</name>
        <dbReference type="ChEBI" id="CHEBI:29105"/>
        <label>2</label>
    </ligand>
</feature>
<evidence type="ECO:0000313" key="10">
    <source>
        <dbReference type="Proteomes" id="UP001268256"/>
    </source>
</evidence>
<dbReference type="CDD" id="cd07723">
    <property type="entry name" value="hydroxyacylglutathione_hydrolase_MBL-fold"/>
    <property type="match status" value="1"/>
</dbReference>